<protein>
    <recommendedName>
        <fullName evidence="3">FZ domain-containing protein</fullName>
    </recommendedName>
</protein>
<dbReference type="InterPro" id="IPR024338">
    <property type="entry name" value="MID1/Yam8"/>
</dbReference>
<dbReference type="Pfam" id="PF12929">
    <property type="entry name" value="Mid1"/>
    <property type="match status" value="1"/>
</dbReference>
<accession>A0A6A6UJN9</accession>
<organism evidence="1 2">
    <name type="scientific">Microthyrium microscopicum</name>
    <dbReference type="NCBI Taxonomy" id="703497"/>
    <lineage>
        <taxon>Eukaryota</taxon>
        <taxon>Fungi</taxon>
        <taxon>Dikarya</taxon>
        <taxon>Ascomycota</taxon>
        <taxon>Pezizomycotina</taxon>
        <taxon>Dothideomycetes</taxon>
        <taxon>Dothideomycetes incertae sedis</taxon>
        <taxon>Microthyriales</taxon>
        <taxon>Microthyriaceae</taxon>
        <taxon>Microthyrium</taxon>
    </lineage>
</organism>
<evidence type="ECO:0000313" key="2">
    <source>
        <dbReference type="Proteomes" id="UP000799302"/>
    </source>
</evidence>
<sequence length="678" mass="73276">MQWPKLTPLQSRLAACIGTSLLLLIVYSTLSPGQFAYAAELDATLQRDHNHPRIDLGLAGDVDWGDEIEREQEKVLQEEALKGLYEPEFGVGALGRELIGRAAEDITPLKNNVPVSLNLQPGQTVYYVFENSEIFGPSGNSGSGILGSLPPKFGSLQRRNVAKRSLDLDDLDRLEESPADQTGSQFPVLDKRQNATKTANVYITANTCLQPSMNGSSSSAAPQLALYLSSVNQKPGPGASDTLPPIAFNEGYATTTQEASGNGNLYIGVSAPNITGATGEWNFQISTSIDNNFFRAVNEATGAFLVDTDSTSTLIVSDNLTDSDALANNSGLRQQWESTPPPFKMFIVPANTSGLDGVRNSFCGLSNLAANSAGISVNNSIITRNQGNVPKQQFMVEGLSLGTQYWAFMSYSAANGSANVVSGAVNGGGIVWQPFSFKTKSDGNCKIIHDLPFCSNVAYAVPSGASSSLQDLVSFYDDNAKNLYQNFSYSLQQVACNTTSSAMYSLSRNCTDCDSDYRTWLCAVTIPRCADFQMAPPESPFLLPRNIGQNYPNGTSPDLSKVNLQENNMTSPWFATSRYPPIDHVIKPGPYRELLPCIELCYELVKSCPASMQFSCPSQDALRARSYGSLDDPSAQSLLACNRLGVDQPQRAGATRLEYQTKVMMMTVALVVIMSLML</sequence>
<dbReference type="PANTHER" id="PTHR39142:SF1">
    <property type="entry name" value="AEL197CP"/>
    <property type="match status" value="1"/>
</dbReference>
<dbReference type="AlphaFoldDB" id="A0A6A6UJN9"/>
<name>A0A6A6UJN9_9PEZI</name>
<dbReference type="EMBL" id="MU004232">
    <property type="protein sequence ID" value="KAF2672432.1"/>
    <property type="molecule type" value="Genomic_DNA"/>
</dbReference>
<gene>
    <name evidence="1" type="ORF">BT63DRAFT_477199</name>
</gene>
<dbReference type="PANTHER" id="PTHR39142">
    <property type="entry name" value="MID1P"/>
    <property type="match status" value="1"/>
</dbReference>
<proteinExistence type="predicted"/>
<evidence type="ECO:0008006" key="3">
    <source>
        <dbReference type="Google" id="ProtNLM"/>
    </source>
</evidence>
<dbReference type="Proteomes" id="UP000799302">
    <property type="component" value="Unassembled WGS sequence"/>
</dbReference>
<keyword evidence="2" id="KW-1185">Reference proteome</keyword>
<dbReference type="GO" id="GO:0098703">
    <property type="term" value="P:calcium ion import across plasma membrane"/>
    <property type="evidence" value="ECO:0007669"/>
    <property type="project" value="InterPro"/>
</dbReference>
<dbReference type="OrthoDB" id="4199794at2759"/>
<evidence type="ECO:0000313" key="1">
    <source>
        <dbReference type="EMBL" id="KAF2672432.1"/>
    </source>
</evidence>
<reference evidence="1" key="1">
    <citation type="journal article" date="2020" name="Stud. Mycol.">
        <title>101 Dothideomycetes genomes: a test case for predicting lifestyles and emergence of pathogens.</title>
        <authorList>
            <person name="Haridas S."/>
            <person name="Albert R."/>
            <person name="Binder M."/>
            <person name="Bloem J."/>
            <person name="Labutti K."/>
            <person name="Salamov A."/>
            <person name="Andreopoulos B."/>
            <person name="Baker S."/>
            <person name="Barry K."/>
            <person name="Bills G."/>
            <person name="Bluhm B."/>
            <person name="Cannon C."/>
            <person name="Castanera R."/>
            <person name="Culley D."/>
            <person name="Daum C."/>
            <person name="Ezra D."/>
            <person name="Gonzalez J."/>
            <person name="Henrissat B."/>
            <person name="Kuo A."/>
            <person name="Liang C."/>
            <person name="Lipzen A."/>
            <person name="Lutzoni F."/>
            <person name="Magnuson J."/>
            <person name="Mondo S."/>
            <person name="Nolan M."/>
            <person name="Ohm R."/>
            <person name="Pangilinan J."/>
            <person name="Park H.-J."/>
            <person name="Ramirez L."/>
            <person name="Alfaro M."/>
            <person name="Sun H."/>
            <person name="Tritt A."/>
            <person name="Yoshinaga Y."/>
            <person name="Zwiers L.-H."/>
            <person name="Turgeon B."/>
            <person name="Goodwin S."/>
            <person name="Spatafora J."/>
            <person name="Crous P."/>
            <person name="Grigoriev I."/>
        </authorList>
    </citation>
    <scope>NUCLEOTIDE SEQUENCE</scope>
    <source>
        <strain evidence="1">CBS 115976</strain>
    </source>
</reference>
<dbReference type="GO" id="GO:0005262">
    <property type="term" value="F:calcium channel activity"/>
    <property type="evidence" value="ECO:0007669"/>
    <property type="project" value="InterPro"/>
</dbReference>